<protein>
    <submittedName>
        <fullName evidence="2">Uncharacterized protein</fullName>
    </submittedName>
</protein>
<evidence type="ECO:0000256" key="1">
    <source>
        <dbReference type="SAM" id="MobiDB-lite"/>
    </source>
</evidence>
<gene>
    <name evidence="2" type="ORF">GOP47_0003347</name>
</gene>
<accession>A0A9D4ZPZ9</accession>
<feature type="region of interest" description="Disordered" evidence="1">
    <location>
        <begin position="71"/>
        <end position="96"/>
    </location>
</feature>
<dbReference type="AlphaFoldDB" id="A0A9D4ZPZ9"/>
<organism evidence="2 3">
    <name type="scientific">Adiantum capillus-veneris</name>
    <name type="common">Maidenhair fern</name>
    <dbReference type="NCBI Taxonomy" id="13818"/>
    <lineage>
        <taxon>Eukaryota</taxon>
        <taxon>Viridiplantae</taxon>
        <taxon>Streptophyta</taxon>
        <taxon>Embryophyta</taxon>
        <taxon>Tracheophyta</taxon>
        <taxon>Polypodiopsida</taxon>
        <taxon>Polypodiidae</taxon>
        <taxon>Polypodiales</taxon>
        <taxon>Pteridineae</taxon>
        <taxon>Pteridaceae</taxon>
        <taxon>Vittarioideae</taxon>
        <taxon>Adiantum</taxon>
    </lineage>
</organism>
<reference evidence="2" key="1">
    <citation type="submission" date="2021-01" db="EMBL/GenBank/DDBJ databases">
        <title>Adiantum capillus-veneris genome.</title>
        <authorList>
            <person name="Fang Y."/>
            <person name="Liao Q."/>
        </authorList>
    </citation>
    <scope>NUCLEOTIDE SEQUENCE</scope>
    <source>
        <strain evidence="2">H3</strain>
        <tissue evidence="2">Leaf</tissue>
    </source>
</reference>
<keyword evidence="3" id="KW-1185">Reference proteome</keyword>
<evidence type="ECO:0000313" key="2">
    <source>
        <dbReference type="EMBL" id="KAI5083604.1"/>
    </source>
</evidence>
<name>A0A9D4ZPZ9_ADICA</name>
<comment type="caution">
    <text evidence="2">The sequence shown here is derived from an EMBL/GenBank/DDBJ whole genome shotgun (WGS) entry which is preliminary data.</text>
</comment>
<sequence length="117" mass="12620">MATHRRAGFECCNQVASHDEEDKEQGSLLALPLAAEGLAITCCCSPFNTGIQNKGSRPTREISKDLEQLDTLAPGGETNNHNPMRVYSPPHPSAGTQLVMPKIERLSPFGFAPVICT</sequence>
<proteinExistence type="predicted"/>
<evidence type="ECO:0000313" key="3">
    <source>
        <dbReference type="Proteomes" id="UP000886520"/>
    </source>
</evidence>
<dbReference type="EMBL" id="JABFUD020000002">
    <property type="protein sequence ID" value="KAI5083604.1"/>
    <property type="molecule type" value="Genomic_DNA"/>
</dbReference>
<dbReference type="Proteomes" id="UP000886520">
    <property type="component" value="Chromosome 3"/>
</dbReference>